<dbReference type="Proteomes" id="UP000011135">
    <property type="component" value="Unassembled WGS sequence"/>
</dbReference>
<sequence>MSMCRLINNASAFVFLFFSILFTEAEAQGSYWFRNYSIEEGLSQETVNCIYQDSKGFMWFGTLDGLNKFDGYSFTAYRHSAADSSSIVGNYIVSIDEDGNGNMWILTRRGVSMWDRDQQKFRSYNVNSIKASEYTALQVDQNNTVWIGTRGDGIFLIKDDQVVHIPYMTKISEGTHKNITALYSDPLNNMWIGTEQHGLIIYNITTDSFKEYIHNPADENSISNNNIWSIYGDSKGHVWLVPIQGPLSRYDYSKDIFKEFSIYTEASDNISITQICEGYKGDFWIGTFEDGLLNYNFLTQRSTFYRPKSGNRFSIGSDLIMALYRDKMGNIWIGTSGGGVSKLSQEETLFALYQHDIFDPASLPDNSVWAIGQDRSGVVWVGTAKGLSRFYRIQGIFREFKLEGIKGSNAVVQCIYADQDDNLYVGVYHEGLKVLSKDREFVRSYKHDPGSSASLSNDDVFCITEDKYGDIWVGTWNGLNKFNKKTGEFKHYFYNNEDSGTISNNTIFSIYEDKSGTVWIGTGGGLNRYNEDNDTFTRYLADPLDSTTLSNNYVLTISEDSNGNLWIGTYGGGLNYFDRGRQVFIHYSESDGLSNNYIYGILKDAQNDLWMSTNRGISFLDVETFTFTNYDITDGLQSNEFTQGAFAKANNGDMYFGGIKGLNIINPQQVFLARTNISTQRAPLAFIDFQLFNKSVLPSPAGLLKRNINEVESITLPYQQNNFGFSFSLLNYQNVYKTNYSYMLVGFDETWNEVGNKHSASYTNIDPGEYTFKVRAAGLDGTWVERYIMVYITPPFWQLWWFRLSVFIFSCGIVYLMIRTRTSVLRKQKAHLEKVVRERTREIINQREEISFQKKEIEQQKNELEVTNDELRDKNEKLVLLNKERDEFLGIFAHDVIDPLMSIQVLGVQLRKNAVKYNGSDIENIGRRIEFNAAHISSLTSNMLKAGLIESGRINLKIERFNIIQVIKGSVVEFAQKALEKNIMLQADYEPGKIYALADKAAVTQIIQNLLSNAIKYTQPGKNIYVKVGQIRNFCRVSVKDEGIGFTEEDKRKAFTKFSKLSARPTGGEPSTGLGLYIVKMLAEKIRGKLWFESMSGRGSTFYVELPLSIDSEEGGIL</sequence>
<accession>L8JMG9</accession>
<dbReference type="EC" id="2.7.13.3" evidence="2"/>
<dbReference type="InterPro" id="IPR003594">
    <property type="entry name" value="HATPase_dom"/>
</dbReference>
<dbReference type="FunFam" id="3.30.565.10:FF:000006">
    <property type="entry name" value="Sensor histidine kinase WalK"/>
    <property type="match status" value="1"/>
</dbReference>
<evidence type="ECO:0000256" key="3">
    <source>
        <dbReference type="ARBA" id="ARBA00022553"/>
    </source>
</evidence>
<dbReference type="InterPro" id="IPR036097">
    <property type="entry name" value="HisK_dim/P_sf"/>
</dbReference>
<feature type="coiled-coil region" evidence="6">
    <location>
        <begin position="843"/>
        <end position="884"/>
    </location>
</feature>
<keyword evidence="3" id="KW-0597">Phosphoprotein</keyword>
<name>L8JMG9_9BACT</name>
<dbReference type="Gene3D" id="1.10.287.130">
    <property type="match status" value="1"/>
</dbReference>
<dbReference type="CDD" id="cd00075">
    <property type="entry name" value="HATPase"/>
    <property type="match status" value="1"/>
</dbReference>
<dbReference type="InterPro" id="IPR011110">
    <property type="entry name" value="Reg_prop"/>
</dbReference>
<dbReference type="PRINTS" id="PR00344">
    <property type="entry name" value="BCTRLSENSOR"/>
</dbReference>
<dbReference type="SUPFAM" id="SSF55874">
    <property type="entry name" value="ATPase domain of HSP90 chaperone/DNA topoisomerase II/histidine kinase"/>
    <property type="match status" value="1"/>
</dbReference>
<dbReference type="InterPro" id="IPR036890">
    <property type="entry name" value="HATPase_C_sf"/>
</dbReference>
<dbReference type="OrthoDB" id="9809670at2"/>
<dbReference type="InterPro" id="IPR011123">
    <property type="entry name" value="Y_Y_Y"/>
</dbReference>
<dbReference type="Gene3D" id="2.60.40.10">
    <property type="entry name" value="Immunoglobulins"/>
    <property type="match status" value="1"/>
</dbReference>
<organism evidence="9 10">
    <name type="scientific">Fulvivirga imtechensis AK7</name>
    <dbReference type="NCBI Taxonomy" id="1237149"/>
    <lineage>
        <taxon>Bacteria</taxon>
        <taxon>Pseudomonadati</taxon>
        <taxon>Bacteroidota</taxon>
        <taxon>Cytophagia</taxon>
        <taxon>Cytophagales</taxon>
        <taxon>Fulvivirgaceae</taxon>
        <taxon>Fulvivirga</taxon>
    </lineage>
</organism>
<dbReference type="SUPFAM" id="SSF101898">
    <property type="entry name" value="NHL repeat"/>
    <property type="match status" value="1"/>
</dbReference>
<keyword evidence="4" id="KW-0808">Transferase</keyword>
<keyword evidence="7" id="KW-0472">Membrane</keyword>
<gene>
    <name evidence="9" type="ORF">C900_05897</name>
</gene>
<dbReference type="eggNOG" id="COG3292">
    <property type="taxonomic scope" value="Bacteria"/>
</dbReference>
<dbReference type="FunFam" id="2.60.40.10:FF:000791">
    <property type="entry name" value="Two-component system sensor histidine kinase/response regulator"/>
    <property type="match status" value="1"/>
</dbReference>
<dbReference type="InterPro" id="IPR004358">
    <property type="entry name" value="Sig_transdc_His_kin-like_C"/>
</dbReference>
<evidence type="ECO:0000256" key="5">
    <source>
        <dbReference type="ARBA" id="ARBA00022777"/>
    </source>
</evidence>
<keyword evidence="7" id="KW-1133">Transmembrane helix</keyword>
<feature type="domain" description="Histidine kinase" evidence="8">
    <location>
        <begin position="891"/>
        <end position="1110"/>
    </location>
</feature>
<dbReference type="PANTHER" id="PTHR43547">
    <property type="entry name" value="TWO-COMPONENT HISTIDINE KINASE"/>
    <property type="match status" value="1"/>
</dbReference>
<dbReference type="Gene3D" id="3.30.565.10">
    <property type="entry name" value="Histidine kinase-like ATPase, C-terminal domain"/>
    <property type="match status" value="1"/>
</dbReference>
<dbReference type="InterPro" id="IPR013783">
    <property type="entry name" value="Ig-like_fold"/>
</dbReference>
<dbReference type="Pfam" id="PF07494">
    <property type="entry name" value="Reg_prop"/>
    <property type="match status" value="8"/>
</dbReference>
<feature type="transmembrane region" description="Helical" evidence="7">
    <location>
        <begin position="799"/>
        <end position="818"/>
    </location>
</feature>
<protein>
    <recommendedName>
        <fullName evidence="2">histidine kinase</fullName>
        <ecNumber evidence="2">2.7.13.3</ecNumber>
    </recommendedName>
</protein>
<comment type="caution">
    <text evidence="9">The sequence shown here is derived from an EMBL/GenBank/DDBJ whole genome shotgun (WGS) entry which is preliminary data.</text>
</comment>
<dbReference type="STRING" id="1237149.C900_05897"/>
<evidence type="ECO:0000259" key="8">
    <source>
        <dbReference type="PROSITE" id="PS50109"/>
    </source>
</evidence>
<dbReference type="GO" id="GO:0000155">
    <property type="term" value="F:phosphorelay sensor kinase activity"/>
    <property type="evidence" value="ECO:0007669"/>
    <property type="project" value="InterPro"/>
</dbReference>
<keyword evidence="10" id="KW-1185">Reference proteome</keyword>
<dbReference type="AlphaFoldDB" id="L8JMG9"/>
<dbReference type="SMART" id="SM00387">
    <property type="entry name" value="HATPase_c"/>
    <property type="match status" value="1"/>
</dbReference>
<evidence type="ECO:0000256" key="6">
    <source>
        <dbReference type="SAM" id="Coils"/>
    </source>
</evidence>
<proteinExistence type="predicted"/>
<dbReference type="SUPFAM" id="SSF63829">
    <property type="entry name" value="Calcium-dependent phosphotriesterase"/>
    <property type="match status" value="2"/>
</dbReference>
<evidence type="ECO:0000313" key="9">
    <source>
        <dbReference type="EMBL" id="ELR68714.1"/>
    </source>
</evidence>
<dbReference type="eggNOG" id="COG2205">
    <property type="taxonomic scope" value="Bacteria"/>
</dbReference>
<evidence type="ECO:0000313" key="10">
    <source>
        <dbReference type="Proteomes" id="UP000011135"/>
    </source>
</evidence>
<dbReference type="Pfam" id="PF07495">
    <property type="entry name" value="Y_Y_Y"/>
    <property type="match status" value="1"/>
</dbReference>
<dbReference type="InterPro" id="IPR005467">
    <property type="entry name" value="His_kinase_dom"/>
</dbReference>
<dbReference type="Gene3D" id="2.130.10.10">
    <property type="entry name" value="YVTN repeat-like/Quinoprotein amine dehydrogenase"/>
    <property type="match status" value="2"/>
</dbReference>
<dbReference type="Pfam" id="PF02518">
    <property type="entry name" value="HATPase_c"/>
    <property type="match status" value="1"/>
</dbReference>
<reference evidence="9 10" key="1">
    <citation type="submission" date="2012-12" db="EMBL/GenBank/DDBJ databases">
        <title>Genome assembly of Fulvivirga imtechensis AK7.</title>
        <authorList>
            <person name="Nupur N."/>
            <person name="Khatri I."/>
            <person name="Kumar R."/>
            <person name="Subramanian S."/>
            <person name="Pinnaka A."/>
        </authorList>
    </citation>
    <scope>NUCLEOTIDE SEQUENCE [LARGE SCALE GENOMIC DNA]</scope>
    <source>
        <strain evidence="9 10">AK7</strain>
    </source>
</reference>
<dbReference type="SUPFAM" id="SSF47384">
    <property type="entry name" value="Homodimeric domain of signal transducing histidine kinase"/>
    <property type="match status" value="1"/>
</dbReference>
<keyword evidence="6" id="KW-0175">Coiled coil</keyword>
<dbReference type="RefSeq" id="WP_009582978.1">
    <property type="nucleotide sequence ID" value="NZ_AMZN01000095.1"/>
</dbReference>
<dbReference type="InterPro" id="IPR015943">
    <property type="entry name" value="WD40/YVTN_repeat-like_dom_sf"/>
</dbReference>
<comment type="catalytic activity">
    <reaction evidence="1">
        <text>ATP + protein L-histidine = ADP + protein N-phospho-L-histidine.</text>
        <dbReference type="EC" id="2.7.13.3"/>
    </reaction>
</comment>
<evidence type="ECO:0000256" key="2">
    <source>
        <dbReference type="ARBA" id="ARBA00012438"/>
    </source>
</evidence>
<evidence type="ECO:0000256" key="4">
    <source>
        <dbReference type="ARBA" id="ARBA00022679"/>
    </source>
</evidence>
<dbReference type="PROSITE" id="PS50109">
    <property type="entry name" value="HIS_KIN"/>
    <property type="match status" value="1"/>
</dbReference>
<evidence type="ECO:0000256" key="7">
    <source>
        <dbReference type="SAM" id="Phobius"/>
    </source>
</evidence>
<evidence type="ECO:0000256" key="1">
    <source>
        <dbReference type="ARBA" id="ARBA00000085"/>
    </source>
</evidence>
<keyword evidence="5" id="KW-0418">Kinase</keyword>
<dbReference type="PANTHER" id="PTHR43547:SF2">
    <property type="entry name" value="HYBRID SIGNAL TRANSDUCTION HISTIDINE KINASE C"/>
    <property type="match status" value="1"/>
</dbReference>
<keyword evidence="7" id="KW-0812">Transmembrane</keyword>
<dbReference type="EMBL" id="AMZN01000095">
    <property type="protein sequence ID" value="ELR68714.1"/>
    <property type="molecule type" value="Genomic_DNA"/>
</dbReference>